<sequence length="120" mass="13363">MAKSVIHQFFESGAKGDVDGAWACFADDAVWLASEGPEPGRTYTKTEIRDLLVQLDEMARTVRAQGMDGVFEEPVFLTDPDKAVVEWSLRKADGEVVDRGIDLFTLRDGKILVKDVFRKA</sequence>
<evidence type="ECO:0000259" key="1">
    <source>
        <dbReference type="Pfam" id="PF12680"/>
    </source>
</evidence>
<name>A0A5Q0H2K6_SACSY</name>
<dbReference type="PDB" id="9IQK">
    <property type="method" value="X-ray"/>
    <property type="resolution" value="1.80 A"/>
    <property type="chains" value="A/B=1-120"/>
</dbReference>
<feature type="domain" description="SnoaL-like" evidence="1">
    <location>
        <begin position="7"/>
        <end position="111"/>
    </location>
</feature>
<accession>A0A5Q0H2K6</accession>
<dbReference type="Pfam" id="PF12680">
    <property type="entry name" value="SnoaL_2"/>
    <property type="match status" value="1"/>
</dbReference>
<dbReference type="EMBL" id="CP034550">
    <property type="protein sequence ID" value="QFZ20145.1"/>
    <property type="molecule type" value="Genomic_DNA"/>
</dbReference>
<protein>
    <submittedName>
        <fullName evidence="2">Nuclear transport factor 2 family protein</fullName>
    </submittedName>
</protein>
<evidence type="ECO:0000313" key="2">
    <source>
        <dbReference type="EMBL" id="QFZ20145.1"/>
    </source>
</evidence>
<dbReference type="RefSeq" id="WP_033432441.1">
    <property type="nucleotide sequence ID" value="NZ_CP034550.1"/>
</dbReference>
<dbReference type="AlphaFoldDB" id="A0A5Q0H2K6"/>
<reference evidence="4 5" key="2">
    <citation type="submission" date="2024-07" db="PDB data bank">
        <title>Tandem Michael addition and Knoevenagel condensation catalyzed by NTF2-Like Enzymes as iminium catalysis.</title>
        <authorList>
            <person name="Liu C.L."/>
            <person name="Zhang B."/>
            <person name="Ge H.M."/>
        </authorList>
    </citation>
    <scope>X-RAY CRYSTALLOGRAPHY (1.65 ANGSTROMS)</scope>
</reference>
<keyword evidence="4 5" id="KW-0002">3D-structure</keyword>
<dbReference type="Proteomes" id="UP000325787">
    <property type="component" value="Chromosome"/>
</dbReference>
<dbReference type="PDB" id="9IQ7">
    <property type="method" value="X-ray"/>
    <property type="resolution" value="1.77 A"/>
    <property type="chains" value="A/B=1-120"/>
</dbReference>
<gene>
    <name evidence="2" type="ORF">EKG83_24495</name>
</gene>
<dbReference type="PDB" id="9IQL">
    <property type="method" value="X-ray"/>
    <property type="resolution" value="1.65 A"/>
    <property type="chains" value="A/B=1-120"/>
</dbReference>
<dbReference type="InterPro" id="IPR032710">
    <property type="entry name" value="NTF2-like_dom_sf"/>
</dbReference>
<evidence type="ECO:0007829" key="5">
    <source>
        <dbReference type="PDB" id="9IQK"/>
    </source>
</evidence>
<proteinExistence type="evidence at protein level"/>
<dbReference type="InterPro" id="IPR037401">
    <property type="entry name" value="SnoaL-like"/>
</dbReference>
<organism evidence="2 3">
    <name type="scientific">Saccharothrix syringae</name>
    <name type="common">Nocardiopsis syringae</name>
    <dbReference type="NCBI Taxonomy" id="103733"/>
    <lineage>
        <taxon>Bacteria</taxon>
        <taxon>Bacillati</taxon>
        <taxon>Actinomycetota</taxon>
        <taxon>Actinomycetes</taxon>
        <taxon>Pseudonocardiales</taxon>
        <taxon>Pseudonocardiaceae</taxon>
        <taxon>Saccharothrix</taxon>
    </lineage>
</organism>
<dbReference type="OrthoDB" id="5185819at2"/>
<reference evidence="3" key="1">
    <citation type="journal article" date="2021" name="Curr. Microbiol.">
        <title>Complete genome of nocamycin-producing strain Saccharothrix syringae NRRL B-16468 reveals the biosynthetic potential for secondary metabolites.</title>
        <authorList>
            <person name="Mo X."/>
            <person name="Yang S."/>
        </authorList>
    </citation>
    <scope>NUCLEOTIDE SEQUENCE [LARGE SCALE GENOMIC DNA]</scope>
    <source>
        <strain evidence="3">ATCC 51364 / DSM 43886 / JCM 6844 / KCTC 9398 / NBRC 14523 / NRRL B-16468 / INA 2240</strain>
    </source>
</reference>
<keyword evidence="3" id="KW-1185">Reference proteome</keyword>
<evidence type="ECO:0007829" key="4">
    <source>
        <dbReference type="PDB" id="9IQ7"/>
    </source>
</evidence>
<dbReference type="SUPFAM" id="SSF54427">
    <property type="entry name" value="NTF2-like"/>
    <property type="match status" value="1"/>
</dbReference>
<evidence type="ECO:0000313" key="3">
    <source>
        <dbReference type="Proteomes" id="UP000325787"/>
    </source>
</evidence>
<dbReference type="KEGG" id="ssyi:EKG83_24495"/>
<dbReference type="Gene3D" id="3.10.450.50">
    <property type="match status" value="1"/>
</dbReference>